<dbReference type="STRING" id="1231623.Tasa_012_021"/>
<evidence type="ECO:0000313" key="9">
    <source>
        <dbReference type="Proteomes" id="UP000032679"/>
    </source>
</evidence>
<dbReference type="PRINTS" id="PR00411">
    <property type="entry name" value="PNDRDTASEI"/>
</dbReference>
<dbReference type="InterPro" id="IPR025700">
    <property type="entry name" value="Lys/Orn_oxygenase"/>
</dbReference>
<evidence type="ECO:0000256" key="5">
    <source>
        <dbReference type="ARBA" id="ARBA00022827"/>
    </source>
</evidence>
<name>A0A0D6MK80_9PROT</name>
<comment type="similarity">
    <text evidence="3">Belongs to the lysine N(6)-hydroxylase/L-ornithine N(5)-oxygenase family.</text>
</comment>
<keyword evidence="6" id="KW-0521">NADP</keyword>
<dbReference type="Gene3D" id="3.50.50.60">
    <property type="entry name" value="FAD/NAD(P)-binding domain"/>
    <property type="match status" value="1"/>
</dbReference>
<comment type="cofactor">
    <cofactor evidence="1">
        <name>FAD</name>
        <dbReference type="ChEBI" id="CHEBI:57692"/>
    </cofactor>
</comment>
<dbReference type="InterPro" id="IPR036188">
    <property type="entry name" value="FAD/NAD-bd_sf"/>
</dbReference>
<dbReference type="SUPFAM" id="SSF51905">
    <property type="entry name" value="FAD/NAD(P)-binding domain"/>
    <property type="match status" value="1"/>
</dbReference>
<comment type="caution">
    <text evidence="8">The sequence shown here is derived from an EMBL/GenBank/DDBJ whole genome shotgun (WGS) entry which is preliminary data.</text>
</comment>
<keyword evidence="4" id="KW-0285">Flavoprotein</keyword>
<keyword evidence="9" id="KW-1185">Reference proteome</keyword>
<dbReference type="PANTHER" id="PTHR43539">
    <property type="entry name" value="FLAVIN-BINDING MONOOXYGENASE-LIKE PROTEIN (AFU_ORTHOLOGUE AFUA_4G09220)"/>
    <property type="match status" value="1"/>
</dbReference>
<sequence>MTSQSPSEPEGLARLRETVARDLARISYGTKPWSPAHTHRGEPVLDVAIVGAGQGGLAASFALRRIGIHNAQVFDRAGRGGEGPWITFARMITLRTPKHVTGPDMGIPSLTAQSWFEARYGAQAWEELDKISRHDWQAYLDWVRDVLDLPVVNDHALVETAWDHGVLRLTFETSSGERVVRYARKLVLATGIDGGGAWHVPPEIASALSPDFYAHTHQTIDFERLRGKRIGVLGAGASAFDNAATALEAGAGRVDLCLRRRALPTVNPYRWMENAGFLAHFHALPDLLRWRFMRHIYDLNQPPPQDTFWRCRKHANFAFHTATPWETVRQVDGANGPEIAVDTPDGEMRFDFAIIGTGFVIDLTRRPETAGFASDVLLWRDHYTPEDGEENQLLGSHPYLGPDYQFQPRDGAAEPGMLGAIHNFTFAATPSMGLSGASISGMRFGVERLARGIARDLFVADGAAHLNSLLAYQVPELTSLEPPVEIMS</sequence>
<dbReference type="InterPro" id="IPR050982">
    <property type="entry name" value="Auxin_biosynth/cation_transpt"/>
</dbReference>
<keyword evidence="7" id="KW-0560">Oxidoreductase</keyword>
<evidence type="ECO:0000313" key="8">
    <source>
        <dbReference type="EMBL" id="GAN53845.1"/>
    </source>
</evidence>
<accession>A0A0D6MK80</accession>
<gene>
    <name evidence="8" type="ORF">Tasa_012_021</name>
</gene>
<dbReference type="RefSeq" id="WP_048848217.1">
    <property type="nucleotide sequence ID" value="NZ_BALE01000012.1"/>
</dbReference>
<evidence type="ECO:0000256" key="6">
    <source>
        <dbReference type="ARBA" id="ARBA00022857"/>
    </source>
</evidence>
<organism evidence="8 9">
    <name type="scientific">Tanticharoenia sakaeratensis NBRC 103193</name>
    <dbReference type="NCBI Taxonomy" id="1231623"/>
    <lineage>
        <taxon>Bacteria</taxon>
        <taxon>Pseudomonadati</taxon>
        <taxon>Pseudomonadota</taxon>
        <taxon>Alphaproteobacteria</taxon>
        <taxon>Acetobacterales</taxon>
        <taxon>Acetobacteraceae</taxon>
        <taxon>Tanticharoenia</taxon>
    </lineage>
</organism>
<dbReference type="GO" id="GO:0004497">
    <property type="term" value="F:monooxygenase activity"/>
    <property type="evidence" value="ECO:0007669"/>
    <property type="project" value="TreeGrafter"/>
</dbReference>
<dbReference type="EMBL" id="BALE01000012">
    <property type="protein sequence ID" value="GAN53845.1"/>
    <property type="molecule type" value="Genomic_DNA"/>
</dbReference>
<protein>
    <submittedName>
        <fullName evidence="8">Oxidoreductase</fullName>
    </submittedName>
</protein>
<comment type="pathway">
    <text evidence="2">Siderophore biosynthesis.</text>
</comment>
<evidence type="ECO:0000256" key="1">
    <source>
        <dbReference type="ARBA" id="ARBA00001974"/>
    </source>
</evidence>
<dbReference type="Pfam" id="PF13434">
    <property type="entry name" value="Lys_Orn_oxgnase"/>
    <property type="match status" value="1"/>
</dbReference>
<dbReference type="OrthoDB" id="8671611at2"/>
<reference evidence="8 9" key="1">
    <citation type="submission" date="2012-10" db="EMBL/GenBank/DDBJ databases">
        <title>Genome sequencing of Tanticharoenia sakaeratensis NBRC 103193.</title>
        <authorList>
            <person name="Azuma Y."/>
            <person name="Hadano H."/>
            <person name="Hirakawa H."/>
            <person name="Matsushita K."/>
        </authorList>
    </citation>
    <scope>NUCLEOTIDE SEQUENCE [LARGE SCALE GENOMIC DNA]</scope>
    <source>
        <strain evidence="8 9">NBRC 103193</strain>
    </source>
</reference>
<proteinExistence type="inferred from homology"/>
<keyword evidence="5" id="KW-0274">FAD</keyword>
<dbReference type="PANTHER" id="PTHR43539:SF91">
    <property type="entry name" value="FAD-DEPENDENT URATE HYDROXYLASE"/>
    <property type="match status" value="1"/>
</dbReference>
<evidence type="ECO:0000256" key="2">
    <source>
        <dbReference type="ARBA" id="ARBA00004924"/>
    </source>
</evidence>
<dbReference type="AlphaFoldDB" id="A0A0D6MK80"/>
<evidence type="ECO:0000256" key="7">
    <source>
        <dbReference type="ARBA" id="ARBA00023002"/>
    </source>
</evidence>
<dbReference type="Proteomes" id="UP000032679">
    <property type="component" value="Unassembled WGS sequence"/>
</dbReference>
<evidence type="ECO:0000256" key="4">
    <source>
        <dbReference type="ARBA" id="ARBA00022630"/>
    </source>
</evidence>
<dbReference type="GO" id="GO:0050660">
    <property type="term" value="F:flavin adenine dinucleotide binding"/>
    <property type="evidence" value="ECO:0007669"/>
    <property type="project" value="TreeGrafter"/>
</dbReference>
<evidence type="ECO:0000256" key="3">
    <source>
        <dbReference type="ARBA" id="ARBA00007588"/>
    </source>
</evidence>